<name>A0ABT3D0S8_9BACT</name>
<evidence type="ECO:0000256" key="1">
    <source>
        <dbReference type="ARBA" id="ARBA00004442"/>
    </source>
</evidence>
<organism evidence="4 5">
    <name type="scientific">Reichenbachiella ulvae</name>
    <dbReference type="NCBI Taxonomy" id="2980104"/>
    <lineage>
        <taxon>Bacteria</taxon>
        <taxon>Pseudomonadati</taxon>
        <taxon>Bacteroidota</taxon>
        <taxon>Cytophagia</taxon>
        <taxon>Cytophagales</taxon>
        <taxon>Reichenbachiellaceae</taxon>
        <taxon>Reichenbachiella</taxon>
    </lineage>
</organism>
<dbReference type="SUPFAM" id="SSF56935">
    <property type="entry name" value="Porins"/>
    <property type="match status" value="1"/>
</dbReference>
<evidence type="ECO:0000313" key="5">
    <source>
        <dbReference type="Proteomes" id="UP001300692"/>
    </source>
</evidence>
<dbReference type="Gene3D" id="2.40.170.20">
    <property type="entry name" value="TonB-dependent receptor, beta-barrel domain"/>
    <property type="match status" value="1"/>
</dbReference>
<evidence type="ECO:0008006" key="6">
    <source>
        <dbReference type="Google" id="ProtNLM"/>
    </source>
</evidence>
<dbReference type="RefSeq" id="WP_264140489.1">
    <property type="nucleotide sequence ID" value="NZ_JAOYOD010000010.1"/>
</dbReference>
<dbReference type="InterPro" id="IPR036942">
    <property type="entry name" value="Beta-barrel_TonB_sf"/>
</dbReference>
<evidence type="ECO:0000313" key="4">
    <source>
        <dbReference type="EMBL" id="MCV9389507.1"/>
    </source>
</evidence>
<reference evidence="4 5" key="1">
    <citation type="submission" date="2022-10" db="EMBL/GenBank/DDBJ databases">
        <title>Comparative genomics and taxonomic characterization of three novel marine species of genus Reichenbachiella exhibiting antioxidant and polysaccharide degradation activities.</title>
        <authorList>
            <person name="Muhammad N."/>
            <person name="Lee Y.-J."/>
            <person name="Ko J."/>
            <person name="Kim S.-G."/>
        </authorList>
    </citation>
    <scope>NUCLEOTIDE SEQUENCE [LARGE SCALE GENOMIC DNA]</scope>
    <source>
        <strain evidence="4 5">ABR2-5</strain>
    </source>
</reference>
<accession>A0ABT3D0S8</accession>
<comment type="subcellular location">
    <subcellularLocation>
        <location evidence="1">Cell outer membrane</location>
    </subcellularLocation>
</comment>
<protein>
    <recommendedName>
        <fullName evidence="6">Outer membrane protein beta-barrel family protein</fullName>
    </recommendedName>
</protein>
<gene>
    <name evidence="4" type="ORF">N7U62_22825</name>
</gene>
<dbReference type="EMBL" id="JAOYOD010000010">
    <property type="protein sequence ID" value="MCV9389507.1"/>
    <property type="molecule type" value="Genomic_DNA"/>
</dbReference>
<comment type="caution">
    <text evidence="4">The sequence shown here is derived from an EMBL/GenBank/DDBJ whole genome shotgun (WGS) entry which is preliminary data.</text>
</comment>
<dbReference type="Proteomes" id="UP001300692">
    <property type="component" value="Unassembled WGS sequence"/>
</dbReference>
<sequence>MTSSTETNLELLGQFNPFELGGGLKVGVTAGANFMAANSYAQTGLGTMVWSCQIFTRSTTLLTKMPLSTSTEEELNSVFGMAQLSFREYLFLDFTARNDWSSTLQPRQQITTSTHL</sequence>
<proteinExistence type="predicted"/>
<evidence type="ECO:0000256" key="2">
    <source>
        <dbReference type="ARBA" id="ARBA00023136"/>
    </source>
</evidence>
<keyword evidence="3" id="KW-0998">Cell outer membrane</keyword>
<keyword evidence="5" id="KW-1185">Reference proteome</keyword>
<keyword evidence="2" id="KW-0472">Membrane</keyword>
<evidence type="ECO:0000256" key="3">
    <source>
        <dbReference type="ARBA" id="ARBA00023237"/>
    </source>
</evidence>